<dbReference type="GO" id="GO:0032259">
    <property type="term" value="P:methylation"/>
    <property type="evidence" value="ECO:0007669"/>
    <property type="project" value="UniProtKB-KW"/>
</dbReference>
<sequence>MLKLLANVVKSRSFYKKMQRRLNNQFERDDFITAQLTQLPEKSKILDAGCGSQRYRKYCDHLIYKSQDFGQYTTDEKQVISNLGPDSRAEYQYGQIDYVGDIWNIEAADQSFDVILCTEVFEHIPYPNETVKEFSRLLSKNGKLILTAPSNCLRHMDPYFFYTGFSDRWYEKVLTEHGLKIESISPVGDYNSWLAVELARTLSTHSFFAKILLLPAFLFYSTRKKSTVSVNTLCMGYHVIASKI</sequence>
<accession>A0A953N9F7</accession>
<dbReference type="GO" id="GO:0008757">
    <property type="term" value="F:S-adenosylmethionine-dependent methyltransferase activity"/>
    <property type="evidence" value="ECO:0007669"/>
    <property type="project" value="InterPro"/>
</dbReference>
<dbReference type="AlphaFoldDB" id="A0A953N9F7"/>
<dbReference type="Proteomes" id="UP000739565">
    <property type="component" value="Unassembled WGS sequence"/>
</dbReference>
<dbReference type="EMBL" id="JAHXRI010000006">
    <property type="protein sequence ID" value="MBZ1350123.1"/>
    <property type="molecule type" value="Genomic_DNA"/>
</dbReference>
<protein>
    <submittedName>
        <fullName evidence="2">Class I SAM-dependent methyltransferase</fullName>
    </submittedName>
</protein>
<dbReference type="Gene3D" id="3.40.50.150">
    <property type="entry name" value="Vaccinia Virus protein VP39"/>
    <property type="match status" value="1"/>
</dbReference>
<feature type="domain" description="Methyltransferase type 11" evidence="1">
    <location>
        <begin position="46"/>
        <end position="146"/>
    </location>
</feature>
<organism evidence="2 3">
    <name type="scientific">Zwartia hollandica</name>
    <dbReference type="NCBI Taxonomy" id="324606"/>
    <lineage>
        <taxon>Bacteria</taxon>
        <taxon>Pseudomonadati</taxon>
        <taxon>Pseudomonadota</taxon>
        <taxon>Betaproteobacteria</taxon>
        <taxon>Burkholderiales</taxon>
        <taxon>Alcaligenaceae</taxon>
        <taxon>Zwartia</taxon>
    </lineage>
</organism>
<keyword evidence="2" id="KW-0808">Transferase</keyword>
<evidence type="ECO:0000259" key="1">
    <source>
        <dbReference type="Pfam" id="PF08241"/>
    </source>
</evidence>
<keyword evidence="2" id="KW-0489">Methyltransferase</keyword>
<gene>
    <name evidence="2" type="ORF">KZZ10_05650</name>
</gene>
<keyword evidence="3" id="KW-1185">Reference proteome</keyword>
<dbReference type="InterPro" id="IPR013216">
    <property type="entry name" value="Methyltransf_11"/>
</dbReference>
<reference evidence="2" key="1">
    <citation type="submission" date="2021-07" db="EMBL/GenBank/DDBJ databases">
        <title>New genus and species of the family Alcaligenaceae.</title>
        <authorList>
            <person name="Hahn M.W."/>
        </authorList>
    </citation>
    <scope>NUCLEOTIDE SEQUENCE</scope>
    <source>
        <strain evidence="2">LF4-65</strain>
    </source>
</reference>
<proteinExistence type="predicted"/>
<dbReference type="CDD" id="cd02440">
    <property type="entry name" value="AdoMet_MTases"/>
    <property type="match status" value="1"/>
</dbReference>
<dbReference type="InterPro" id="IPR029063">
    <property type="entry name" value="SAM-dependent_MTases_sf"/>
</dbReference>
<evidence type="ECO:0000313" key="2">
    <source>
        <dbReference type="EMBL" id="MBZ1350123.1"/>
    </source>
</evidence>
<dbReference type="RefSeq" id="WP_259660519.1">
    <property type="nucleotide sequence ID" value="NZ_JAHXRI010000006.1"/>
</dbReference>
<evidence type="ECO:0000313" key="3">
    <source>
        <dbReference type="Proteomes" id="UP000739565"/>
    </source>
</evidence>
<dbReference type="SUPFAM" id="SSF53335">
    <property type="entry name" value="S-adenosyl-L-methionine-dependent methyltransferases"/>
    <property type="match status" value="1"/>
</dbReference>
<name>A0A953N9F7_9BURK</name>
<dbReference type="Pfam" id="PF08241">
    <property type="entry name" value="Methyltransf_11"/>
    <property type="match status" value="1"/>
</dbReference>
<comment type="caution">
    <text evidence="2">The sequence shown here is derived from an EMBL/GenBank/DDBJ whole genome shotgun (WGS) entry which is preliminary data.</text>
</comment>